<evidence type="ECO:0000313" key="3">
    <source>
        <dbReference type="Proteomes" id="UP000298787"/>
    </source>
</evidence>
<keyword evidence="3" id="KW-1185">Reference proteome</keyword>
<gene>
    <name evidence="2" type="ORF">D9C73_016504</name>
</gene>
<accession>A0A4U5V767</accession>
<feature type="compositionally biased region" description="Basic and acidic residues" evidence="1">
    <location>
        <begin position="20"/>
        <end position="52"/>
    </location>
</feature>
<dbReference type="AlphaFoldDB" id="A0A4U5V767"/>
<protein>
    <submittedName>
        <fullName evidence="2">Uncharacterized protein</fullName>
    </submittedName>
</protein>
<reference evidence="2 3" key="1">
    <citation type="submission" date="2019-01" db="EMBL/GenBank/DDBJ databases">
        <title>Genome Assembly of Collichthys lucidus.</title>
        <authorList>
            <person name="Cai M."/>
            <person name="Xiao S."/>
        </authorList>
    </citation>
    <scope>NUCLEOTIDE SEQUENCE [LARGE SCALE GENOMIC DNA]</scope>
    <source>
        <strain evidence="2">JT15FE1705JMU</strain>
        <tissue evidence="2">Muscle</tissue>
    </source>
</reference>
<feature type="region of interest" description="Disordered" evidence="1">
    <location>
        <begin position="1"/>
        <end position="52"/>
    </location>
</feature>
<evidence type="ECO:0000313" key="2">
    <source>
        <dbReference type="EMBL" id="TKS82395.1"/>
    </source>
</evidence>
<sequence>MQTGTRGRHWLLGTRPGTGTDREKMRQRERKSESLREFGDDETKQVNEGMKDDLTAEKVVRSRGVASSRPSVIKVTGAQRGQQMTAVLSTLHVVTPLTTVETVAFANEEQGDDGQNA</sequence>
<dbReference type="EMBL" id="CM014091">
    <property type="protein sequence ID" value="TKS82395.1"/>
    <property type="molecule type" value="Genomic_DNA"/>
</dbReference>
<name>A0A4U5V767_COLLU</name>
<proteinExistence type="predicted"/>
<organism evidence="2 3">
    <name type="scientific">Collichthys lucidus</name>
    <name type="common">Big head croaker</name>
    <name type="synonym">Sciaena lucida</name>
    <dbReference type="NCBI Taxonomy" id="240159"/>
    <lineage>
        <taxon>Eukaryota</taxon>
        <taxon>Metazoa</taxon>
        <taxon>Chordata</taxon>
        <taxon>Craniata</taxon>
        <taxon>Vertebrata</taxon>
        <taxon>Euteleostomi</taxon>
        <taxon>Actinopterygii</taxon>
        <taxon>Neopterygii</taxon>
        <taxon>Teleostei</taxon>
        <taxon>Neoteleostei</taxon>
        <taxon>Acanthomorphata</taxon>
        <taxon>Eupercaria</taxon>
        <taxon>Sciaenidae</taxon>
        <taxon>Collichthys</taxon>
    </lineage>
</organism>
<evidence type="ECO:0000256" key="1">
    <source>
        <dbReference type="SAM" id="MobiDB-lite"/>
    </source>
</evidence>
<dbReference type="Proteomes" id="UP000298787">
    <property type="component" value="Chromosome 14"/>
</dbReference>